<protein>
    <submittedName>
        <fullName evidence="2">Uncharacterized protein</fullName>
    </submittedName>
</protein>
<proteinExistence type="predicted"/>
<feature type="transmembrane region" description="Helical" evidence="1">
    <location>
        <begin position="41"/>
        <end position="64"/>
    </location>
</feature>
<keyword evidence="1" id="KW-0812">Transmembrane</keyword>
<dbReference type="EMBL" id="JBHRWN010000002">
    <property type="protein sequence ID" value="MFC3477695.1"/>
    <property type="molecule type" value="Genomic_DNA"/>
</dbReference>
<dbReference type="AlphaFoldDB" id="A0ABD5NF10"/>
<reference evidence="2 3" key="1">
    <citation type="journal article" date="2019" name="Int. J. Syst. Evol. Microbiol.">
        <title>The Global Catalogue of Microorganisms (GCM) 10K type strain sequencing project: providing services to taxonomists for standard genome sequencing and annotation.</title>
        <authorList>
            <consortium name="The Broad Institute Genomics Platform"/>
            <consortium name="The Broad Institute Genome Sequencing Center for Infectious Disease"/>
            <person name="Wu L."/>
            <person name="Ma J."/>
        </authorList>
    </citation>
    <scope>NUCLEOTIDE SEQUENCE [LARGE SCALE GENOMIC DNA]</scope>
    <source>
        <strain evidence="2 3">CGMCC 1.12562</strain>
    </source>
</reference>
<keyword evidence="1" id="KW-1133">Transmembrane helix</keyword>
<feature type="transmembrane region" description="Helical" evidence="1">
    <location>
        <begin position="70"/>
        <end position="93"/>
    </location>
</feature>
<keyword evidence="3" id="KW-1185">Reference proteome</keyword>
<evidence type="ECO:0000313" key="3">
    <source>
        <dbReference type="Proteomes" id="UP001595660"/>
    </source>
</evidence>
<sequence>MADLSTPDLLYIVSSVALSLSGLAMVSIAANAYLETERREMLLLAIGFVIVVAAAISTTVSAFKQEFADAVVLLTVNYAFTTVGYLFIIASVLTRGRD</sequence>
<evidence type="ECO:0000256" key="1">
    <source>
        <dbReference type="SAM" id="Phobius"/>
    </source>
</evidence>
<dbReference type="RefSeq" id="WP_232571181.1">
    <property type="nucleotide sequence ID" value="NZ_CP089466.1"/>
</dbReference>
<organism evidence="2 3">
    <name type="scientific">Halobacterium litoreum</name>
    <dbReference type="NCBI Taxonomy" id="2039234"/>
    <lineage>
        <taxon>Archaea</taxon>
        <taxon>Methanobacteriati</taxon>
        <taxon>Methanobacteriota</taxon>
        <taxon>Stenosarchaea group</taxon>
        <taxon>Halobacteria</taxon>
        <taxon>Halobacteriales</taxon>
        <taxon>Halobacteriaceae</taxon>
        <taxon>Halobacterium</taxon>
    </lineage>
</organism>
<feature type="transmembrane region" description="Helical" evidence="1">
    <location>
        <begin position="12"/>
        <end position="34"/>
    </location>
</feature>
<comment type="caution">
    <text evidence="2">The sequence shown here is derived from an EMBL/GenBank/DDBJ whole genome shotgun (WGS) entry which is preliminary data.</text>
</comment>
<dbReference type="Proteomes" id="UP001595660">
    <property type="component" value="Unassembled WGS sequence"/>
</dbReference>
<evidence type="ECO:0000313" key="2">
    <source>
        <dbReference type="EMBL" id="MFC3477695.1"/>
    </source>
</evidence>
<dbReference type="GeneID" id="69116372"/>
<accession>A0ABD5NF10</accession>
<name>A0ABD5NF10_9EURY</name>
<keyword evidence="1" id="KW-0472">Membrane</keyword>
<gene>
    <name evidence="2" type="ORF">ACFOKC_08150</name>
</gene>